<dbReference type="EMBL" id="BAAAZT010000072">
    <property type="protein sequence ID" value="GAA3906794.1"/>
    <property type="molecule type" value="Genomic_DNA"/>
</dbReference>
<name>A0ABP7LR32_9GAMM</name>
<sequence>MISPRLKAYRIALPAAALLLAGCSDGEAERRWVEYHRTLEQTLDVAPITRSAPANIGKLPKRDDRLFDIEETREGLLDIYALRACRIVSLVAGRNNQLGRVAPPSQQWLYERTLWQRLSGCWNTSVPDELADDDRQRLRRLTLTKTRQLPFVSWNALFDSSEWEKSFSRASTPIAFTDVDIQPDLQALGYLTRMVRHQFSRSWVQNSSDLEQRLKTLRARPLTAQVLRTLMLATQRLHEATAALHSAPIGRCLPAWRPAPVEAAQRKTAQWLSAVNALFDSLPLTAPPAMAAYRYRWLSQDNPRAPWMSFQAALMEHRAVRFIAGTCRDQ</sequence>
<dbReference type="InterPro" id="IPR021431">
    <property type="entry name" value="DUF3080"/>
</dbReference>
<dbReference type="Pfam" id="PF11279">
    <property type="entry name" value="DUF3080"/>
    <property type="match status" value="1"/>
</dbReference>
<dbReference type="Proteomes" id="UP001500133">
    <property type="component" value="Unassembled WGS sequence"/>
</dbReference>
<dbReference type="RefSeq" id="WP_344704174.1">
    <property type="nucleotide sequence ID" value="NZ_BAAAZT010000072.1"/>
</dbReference>
<dbReference type="PROSITE" id="PS51257">
    <property type="entry name" value="PROKAR_LIPOPROTEIN"/>
    <property type="match status" value="1"/>
</dbReference>
<protein>
    <recommendedName>
        <fullName evidence="3">DUF3080 family protein</fullName>
    </recommendedName>
</protein>
<evidence type="ECO:0000313" key="2">
    <source>
        <dbReference type="Proteomes" id="UP001500133"/>
    </source>
</evidence>
<keyword evidence="2" id="KW-1185">Reference proteome</keyword>
<comment type="caution">
    <text evidence="1">The sequence shown here is derived from an EMBL/GenBank/DDBJ whole genome shotgun (WGS) entry which is preliminary data.</text>
</comment>
<organism evidence="1 2">
    <name type="scientific">Halomonas cibimaris</name>
    <dbReference type="NCBI Taxonomy" id="657012"/>
    <lineage>
        <taxon>Bacteria</taxon>
        <taxon>Pseudomonadati</taxon>
        <taxon>Pseudomonadota</taxon>
        <taxon>Gammaproteobacteria</taxon>
        <taxon>Oceanospirillales</taxon>
        <taxon>Halomonadaceae</taxon>
        <taxon>Halomonas</taxon>
    </lineage>
</organism>
<evidence type="ECO:0008006" key="3">
    <source>
        <dbReference type="Google" id="ProtNLM"/>
    </source>
</evidence>
<evidence type="ECO:0000313" key="1">
    <source>
        <dbReference type="EMBL" id="GAA3906794.1"/>
    </source>
</evidence>
<gene>
    <name evidence="1" type="ORF">GCM10022228_16260</name>
</gene>
<proteinExistence type="predicted"/>
<accession>A0ABP7LR32</accession>
<reference evidence="2" key="1">
    <citation type="journal article" date="2019" name="Int. J. Syst. Evol. Microbiol.">
        <title>The Global Catalogue of Microorganisms (GCM) 10K type strain sequencing project: providing services to taxonomists for standard genome sequencing and annotation.</title>
        <authorList>
            <consortium name="The Broad Institute Genomics Platform"/>
            <consortium name="The Broad Institute Genome Sequencing Center for Infectious Disease"/>
            <person name="Wu L."/>
            <person name="Ma J."/>
        </authorList>
    </citation>
    <scope>NUCLEOTIDE SEQUENCE [LARGE SCALE GENOMIC DNA]</scope>
    <source>
        <strain evidence="2">JCM 16914</strain>
    </source>
</reference>